<name>A0A175Y045_9SPHN</name>
<comment type="caution">
    <text evidence="1">The sequence shown here is derived from an EMBL/GenBank/DDBJ whole genome shotgun (WGS) entry which is preliminary data.</text>
</comment>
<proteinExistence type="predicted"/>
<protein>
    <submittedName>
        <fullName evidence="1">Uncharacterized protein</fullName>
    </submittedName>
</protein>
<accession>A0A175Y045</accession>
<evidence type="ECO:0000313" key="2">
    <source>
        <dbReference type="Proteomes" id="UP000078460"/>
    </source>
</evidence>
<dbReference type="CDD" id="cd00093">
    <property type="entry name" value="HTH_XRE"/>
    <property type="match status" value="1"/>
</dbReference>
<dbReference type="STRING" id="621456.BJP26_00455"/>
<dbReference type="Proteomes" id="UP000078460">
    <property type="component" value="Unassembled WGS sequence"/>
</dbReference>
<keyword evidence="2" id="KW-1185">Reference proteome</keyword>
<organism evidence="1 2">
    <name type="scientific">Sphingomonas melonis TY</name>
    <dbReference type="NCBI Taxonomy" id="621456"/>
    <lineage>
        <taxon>Bacteria</taxon>
        <taxon>Pseudomonadati</taxon>
        <taxon>Pseudomonadota</taxon>
        <taxon>Alphaproteobacteria</taxon>
        <taxon>Sphingomonadales</taxon>
        <taxon>Sphingomonadaceae</taxon>
        <taxon>Sphingomonas</taxon>
    </lineage>
</organism>
<dbReference type="AlphaFoldDB" id="A0A175Y045"/>
<dbReference type="GO" id="GO:0003677">
    <property type="term" value="F:DNA binding"/>
    <property type="evidence" value="ECO:0007669"/>
    <property type="project" value="InterPro"/>
</dbReference>
<evidence type="ECO:0000313" key="1">
    <source>
        <dbReference type="EMBL" id="KZB94114.1"/>
    </source>
</evidence>
<dbReference type="InterPro" id="IPR010982">
    <property type="entry name" value="Lambda_DNA-bd_dom_sf"/>
</dbReference>
<dbReference type="EMBL" id="LQCK02000045">
    <property type="protein sequence ID" value="KZB94114.1"/>
    <property type="molecule type" value="Genomic_DNA"/>
</dbReference>
<dbReference type="KEGG" id="smy:BJP26_00455"/>
<gene>
    <name evidence="1" type="ORF">AVM11_08925</name>
</gene>
<dbReference type="InterPro" id="IPR001387">
    <property type="entry name" value="Cro/C1-type_HTH"/>
</dbReference>
<sequence>MVLQREFGVLLKDWLSAEQLSVSEFAVRIDRTAEAVRRYVTGERIPDRETMPKIAVQTSGAVTANDFFGIADADHGDQSEASLTPASHGKADQVSASVAA</sequence>
<dbReference type="SUPFAM" id="SSF47413">
    <property type="entry name" value="lambda repressor-like DNA-binding domains"/>
    <property type="match status" value="1"/>
</dbReference>
<reference evidence="1" key="1">
    <citation type="submission" date="2016-03" db="EMBL/GenBank/DDBJ databases">
        <title>Sphingomonas melonis TY, whole genome shotgun sequencing.</title>
        <authorList>
            <person name="Wang H."/>
            <person name="Zhu P."/>
        </authorList>
    </citation>
    <scope>NUCLEOTIDE SEQUENCE [LARGE SCALE GENOMIC DNA]</scope>
    <source>
        <strain evidence="1">TY</strain>
    </source>
</reference>